<reference evidence="1" key="1">
    <citation type="submission" date="2021-01" db="EMBL/GenBank/DDBJ databases">
        <title>Whole genome shotgun sequence of Rhizocola hellebori NBRC 109834.</title>
        <authorList>
            <person name="Komaki H."/>
            <person name="Tamura T."/>
        </authorList>
    </citation>
    <scope>NUCLEOTIDE SEQUENCE</scope>
    <source>
        <strain evidence="1">NBRC 109834</strain>
    </source>
</reference>
<comment type="caution">
    <text evidence="1">The sequence shown here is derived from an EMBL/GenBank/DDBJ whole genome shotgun (WGS) entry which is preliminary data.</text>
</comment>
<protein>
    <submittedName>
        <fullName evidence="1">TolB-like translocation protein signal peptide</fullName>
    </submittedName>
</protein>
<keyword evidence="2" id="KW-1185">Reference proteome</keyword>
<gene>
    <name evidence="1" type="ORF">Rhe02_90750</name>
</gene>
<dbReference type="Gene3D" id="2.120.10.30">
    <property type="entry name" value="TolB, C-terminal domain"/>
    <property type="match status" value="1"/>
</dbReference>
<evidence type="ECO:0000313" key="1">
    <source>
        <dbReference type="EMBL" id="GIH11008.1"/>
    </source>
</evidence>
<proteinExistence type="predicted"/>
<evidence type="ECO:0000313" key="2">
    <source>
        <dbReference type="Proteomes" id="UP000612899"/>
    </source>
</evidence>
<dbReference type="InterPro" id="IPR011042">
    <property type="entry name" value="6-blade_b-propeller_TolB-like"/>
</dbReference>
<dbReference type="AlphaFoldDB" id="A0A8J3VMA2"/>
<dbReference type="RefSeq" id="WP_203914729.1">
    <property type="nucleotide sequence ID" value="NZ_BONY01000115.1"/>
</dbReference>
<dbReference type="EMBL" id="BONY01000115">
    <property type="protein sequence ID" value="GIH11008.1"/>
    <property type="molecule type" value="Genomic_DNA"/>
</dbReference>
<dbReference type="Proteomes" id="UP000612899">
    <property type="component" value="Unassembled WGS sequence"/>
</dbReference>
<name>A0A8J3VMA2_9ACTN</name>
<accession>A0A8J3VMA2</accession>
<dbReference type="InterPro" id="IPR011659">
    <property type="entry name" value="WD40"/>
</dbReference>
<sequence>MNSLRVRIAALAGVVLLAVLGSTAYVLHVRDQQREAEASAPKVETRGDLAALRGASHIVFRNTALGDGYGQVAIVPVTDPGGSRAITPAVCERVFATAADALCLSADRGIVTTYKSTVLGPDWTAVRDLPLTGLPSRARVSADGKLAATTTFVFGDSYASPGQFSTRTLVSALDGSQNLDLEQFQLVVNGQTIAAADRNLWGVTFADADTFYATAASGGKTWLVRGSLAQRRLTSIREDVECPSLSPDGTRIAFKKHGNLPAGQWRLAVYHLTTRTETLLAETHSVDDQVEWLDDNRILYGLARARSGTASSDVWVVPADGTGTPQVLIPDAWSPAVIRK</sequence>
<organism evidence="1 2">
    <name type="scientific">Rhizocola hellebori</name>
    <dbReference type="NCBI Taxonomy" id="1392758"/>
    <lineage>
        <taxon>Bacteria</taxon>
        <taxon>Bacillati</taxon>
        <taxon>Actinomycetota</taxon>
        <taxon>Actinomycetes</taxon>
        <taxon>Micromonosporales</taxon>
        <taxon>Micromonosporaceae</taxon>
        <taxon>Rhizocola</taxon>
    </lineage>
</organism>
<dbReference type="Pfam" id="PF07676">
    <property type="entry name" value="PD40"/>
    <property type="match status" value="1"/>
</dbReference>
<dbReference type="SUPFAM" id="SSF82171">
    <property type="entry name" value="DPP6 N-terminal domain-like"/>
    <property type="match status" value="1"/>
</dbReference>